<evidence type="ECO:0000256" key="2">
    <source>
        <dbReference type="ARBA" id="ARBA00006275"/>
    </source>
</evidence>
<dbReference type="AlphaFoldDB" id="A0AAE3JTM3"/>
<dbReference type="InterPro" id="IPR033985">
    <property type="entry name" value="SusD-like_N"/>
</dbReference>
<keyword evidence="3 6" id="KW-0732">Signal</keyword>
<keyword evidence="10" id="KW-1185">Reference proteome</keyword>
<sequence>MKRIKKIYFSQKILLWFLFAFLVSGCETLDEDPQSFISPDKYYTSVGQGETILASSLSFLWNLWTPGGYGENYYYFQLVSDQFYKQTLVIPEDNGDIMWVAHYKSITNLNNALKSIAEGSMQGAQEDIDRLVGQLKFVRAFNYFALVRLFGGVPLYTETSGEPLENPLPRATIAEVYDQIIADLIEAKKFLPVSWPDGQEARIKKVAAQALLTKVYLTRATAPLNQSEYFKMARDEAFAIMNGESAPTLIHDVHDVFKYENKYSSEFIFSFNSTSLDRAISARSFGPSTVLDGWGDFPASVKLDTEWPDQPRKDAYLRTEISDEDGTVFPYQTWGPPAPCLKKFSQPYVPKDEYENYNDTWNLPVLRYPDVLLMFAEAENLLNGGPTPAAVDAVNQVIDRANDWEINPNYPRLTLAMSMQEFDDAVIRERNFELCFEFDRMYDLYRKRILDRESPLHVQNFSENDYLWPIPQDDLRQNPLLTQNPGYSSPN</sequence>
<gene>
    <name evidence="9" type="ORF">K8352_12850</name>
</gene>
<evidence type="ECO:0000313" key="9">
    <source>
        <dbReference type="EMBL" id="MCG2461642.1"/>
    </source>
</evidence>
<evidence type="ECO:0000259" key="8">
    <source>
        <dbReference type="Pfam" id="PF14322"/>
    </source>
</evidence>
<evidence type="ECO:0000256" key="1">
    <source>
        <dbReference type="ARBA" id="ARBA00004442"/>
    </source>
</evidence>
<evidence type="ECO:0000256" key="6">
    <source>
        <dbReference type="SAM" id="SignalP"/>
    </source>
</evidence>
<evidence type="ECO:0000313" key="10">
    <source>
        <dbReference type="Proteomes" id="UP001200642"/>
    </source>
</evidence>
<dbReference type="InterPro" id="IPR012944">
    <property type="entry name" value="SusD_RagB_dom"/>
</dbReference>
<comment type="caution">
    <text evidence="9">The sequence shown here is derived from an EMBL/GenBank/DDBJ whole genome shotgun (WGS) entry which is preliminary data.</text>
</comment>
<accession>A0AAE3JTM3</accession>
<reference evidence="9" key="1">
    <citation type="submission" date="2023-02" db="EMBL/GenBank/DDBJ databases">
        <title>Genome of Flavobacteriaceae gen. nov. sp. strain F89.</title>
        <authorList>
            <person name="Wang Y."/>
        </authorList>
    </citation>
    <scope>NUCLEOTIDE SEQUENCE</scope>
    <source>
        <strain evidence="9">F89</strain>
    </source>
</reference>
<dbReference type="RefSeq" id="WP_317902785.1">
    <property type="nucleotide sequence ID" value="NZ_JAIRBC010000018.1"/>
</dbReference>
<dbReference type="Gene3D" id="1.25.40.390">
    <property type="match status" value="1"/>
</dbReference>
<comment type="subcellular location">
    <subcellularLocation>
        <location evidence="1">Cell outer membrane</location>
    </subcellularLocation>
</comment>
<dbReference type="Pfam" id="PF14322">
    <property type="entry name" value="SusD-like_3"/>
    <property type="match status" value="1"/>
</dbReference>
<dbReference type="InterPro" id="IPR011990">
    <property type="entry name" value="TPR-like_helical_dom_sf"/>
</dbReference>
<feature type="signal peptide" evidence="6">
    <location>
        <begin position="1"/>
        <end position="25"/>
    </location>
</feature>
<name>A0AAE3JTM3_9FLAO</name>
<proteinExistence type="inferred from homology"/>
<keyword evidence="4" id="KW-0472">Membrane</keyword>
<feature type="domain" description="SusD-like N-terminal" evidence="8">
    <location>
        <begin position="78"/>
        <end position="217"/>
    </location>
</feature>
<protein>
    <submittedName>
        <fullName evidence="9">RagB/SusD family nutrient uptake outer membrane protein</fullName>
    </submittedName>
</protein>
<dbReference type="SUPFAM" id="SSF48452">
    <property type="entry name" value="TPR-like"/>
    <property type="match status" value="1"/>
</dbReference>
<evidence type="ECO:0000256" key="3">
    <source>
        <dbReference type="ARBA" id="ARBA00022729"/>
    </source>
</evidence>
<feature type="domain" description="RagB/SusD" evidence="7">
    <location>
        <begin position="340"/>
        <end position="487"/>
    </location>
</feature>
<comment type="similarity">
    <text evidence="2">Belongs to the SusD family.</text>
</comment>
<evidence type="ECO:0000256" key="5">
    <source>
        <dbReference type="ARBA" id="ARBA00023237"/>
    </source>
</evidence>
<dbReference type="EMBL" id="JAIRBC010000018">
    <property type="protein sequence ID" value="MCG2461642.1"/>
    <property type="molecule type" value="Genomic_DNA"/>
</dbReference>
<feature type="chain" id="PRO_5042161123" evidence="6">
    <location>
        <begin position="26"/>
        <end position="491"/>
    </location>
</feature>
<dbReference type="Pfam" id="PF07980">
    <property type="entry name" value="SusD_RagB"/>
    <property type="match status" value="1"/>
</dbReference>
<evidence type="ECO:0000259" key="7">
    <source>
        <dbReference type="Pfam" id="PF07980"/>
    </source>
</evidence>
<dbReference type="PROSITE" id="PS51257">
    <property type="entry name" value="PROKAR_LIPOPROTEIN"/>
    <property type="match status" value="1"/>
</dbReference>
<dbReference type="Proteomes" id="UP001200642">
    <property type="component" value="Unassembled WGS sequence"/>
</dbReference>
<dbReference type="GO" id="GO:0009279">
    <property type="term" value="C:cell outer membrane"/>
    <property type="evidence" value="ECO:0007669"/>
    <property type="project" value="UniProtKB-SubCell"/>
</dbReference>
<evidence type="ECO:0000256" key="4">
    <source>
        <dbReference type="ARBA" id="ARBA00023136"/>
    </source>
</evidence>
<keyword evidence="5" id="KW-0998">Cell outer membrane</keyword>
<organism evidence="9 10">
    <name type="scientific">Cerina litoralis</name>
    <dbReference type="NCBI Taxonomy" id="2874477"/>
    <lineage>
        <taxon>Bacteria</taxon>
        <taxon>Pseudomonadati</taxon>
        <taxon>Bacteroidota</taxon>
        <taxon>Flavobacteriia</taxon>
        <taxon>Flavobacteriales</taxon>
        <taxon>Flavobacteriaceae</taxon>
        <taxon>Cerina</taxon>
    </lineage>
</organism>